<evidence type="ECO:0000313" key="13">
    <source>
        <dbReference type="RefSeq" id="XP_065670475.1"/>
    </source>
</evidence>
<dbReference type="PROSITE" id="PS00615">
    <property type="entry name" value="C_TYPE_LECTIN_1"/>
    <property type="match status" value="2"/>
</dbReference>
<keyword evidence="1 2" id="KW-1015">Disulfide bond</keyword>
<evidence type="ECO:0000256" key="3">
    <source>
        <dbReference type="PROSITE-ProRule" id="PRU01005"/>
    </source>
</evidence>
<evidence type="ECO:0000259" key="9">
    <source>
        <dbReference type="PROSITE" id="PS51212"/>
    </source>
</evidence>
<dbReference type="SUPFAM" id="SSF56988">
    <property type="entry name" value="Anthrax protective antigen"/>
    <property type="match status" value="1"/>
</dbReference>
<dbReference type="InterPro" id="IPR002889">
    <property type="entry name" value="WSC_carb-bd"/>
</dbReference>
<feature type="domain" description="PA14" evidence="11">
    <location>
        <begin position="2404"/>
        <end position="2560"/>
    </location>
</feature>
<dbReference type="InterPro" id="IPR011658">
    <property type="entry name" value="PA14_dom"/>
</dbReference>
<dbReference type="Pfam" id="PF00008">
    <property type="entry name" value="EGF"/>
    <property type="match status" value="1"/>
</dbReference>
<dbReference type="Gene3D" id="2.60.60.20">
    <property type="entry name" value="PLAT/LH2 domain"/>
    <property type="match status" value="1"/>
</dbReference>
<feature type="domain" description="PLAT" evidence="8">
    <location>
        <begin position="3015"/>
        <end position="3129"/>
    </location>
</feature>
<evidence type="ECO:0000313" key="12">
    <source>
        <dbReference type="Proteomes" id="UP001652625"/>
    </source>
</evidence>
<feature type="domain" description="C-type lectin" evidence="7">
    <location>
        <begin position="1654"/>
        <end position="1764"/>
    </location>
</feature>
<evidence type="ECO:0000259" key="8">
    <source>
        <dbReference type="PROSITE" id="PS50095"/>
    </source>
</evidence>
<dbReference type="SUPFAM" id="SSF49899">
    <property type="entry name" value="Concanavalin A-like lectins/glucanases"/>
    <property type="match status" value="3"/>
</dbReference>
<dbReference type="InterPro" id="IPR050111">
    <property type="entry name" value="C-type_lectin/snaclec_domain"/>
</dbReference>
<keyword evidence="12" id="KW-1185">Reference proteome</keyword>
<dbReference type="PROSITE" id="PS50041">
    <property type="entry name" value="C_TYPE_LECTIN_2"/>
    <property type="match status" value="2"/>
</dbReference>
<reference evidence="13" key="1">
    <citation type="submission" date="2025-08" db="UniProtKB">
        <authorList>
            <consortium name="RefSeq"/>
        </authorList>
    </citation>
    <scope>IDENTIFICATION</scope>
</reference>
<dbReference type="InterPro" id="IPR001024">
    <property type="entry name" value="PLAT/LH2_dom"/>
</dbReference>
<evidence type="ECO:0000256" key="5">
    <source>
        <dbReference type="SAM" id="SignalP"/>
    </source>
</evidence>
<dbReference type="InterPro" id="IPR001304">
    <property type="entry name" value="C-type_lectin-like"/>
</dbReference>
<keyword evidence="2" id="KW-0245">EGF-like domain</keyword>
<dbReference type="Pfam" id="PF01822">
    <property type="entry name" value="WSC"/>
    <property type="match status" value="1"/>
</dbReference>
<evidence type="ECO:0000256" key="4">
    <source>
        <dbReference type="SAM" id="MobiDB-lite"/>
    </source>
</evidence>
<dbReference type="Gene3D" id="2.60.120.1560">
    <property type="match status" value="2"/>
</dbReference>
<feature type="compositionally biased region" description="Low complexity" evidence="4">
    <location>
        <begin position="1159"/>
        <end position="1178"/>
    </location>
</feature>
<dbReference type="Proteomes" id="UP001652625">
    <property type="component" value="Chromosome 12"/>
</dbReference>
<dbReference type="Gene3D" id="3.10.100.10">
    <property type="entry name" value="Mannose-Binding Protein A, subunit A"/>
    <property type="match status" value="2"/>
</dbReference>
<feature type="compositionally biased region" description="Basic and acidic residues" evidence="4">
    <location>
        <begin position="415"/>
        <end position="433"/>
    </location>
</feature>
<dbReference type="InterPro" id="IPR016187">
    <property type="entry name" value="CTDL_fold"/>
</dbReference>
<dbReference type="InterPro" id="IPR013320">
    <property type="entry name" value="ConA-like_dom_sf"/>
</dbReference>
<evidence type="ECO:0000259" key="11">
    <source>
        <dbReference type="PROSITE" id="PS51820"/>
    </source>
</evidence>
<feature type="region of interest" description="Disordered" evidence="4">
    <location>
        <begin position="466"/>
        <end position="514"/>
    </location>
</feature>
<dbReference type="Pfam" id="PF00059">
    <property type="entry name" value="Lectin_C"/>
    <property type="match status" value="2"/>
</dbReference>
<sequence length="3138" mass="350124">MRIAVQYIFILTLCGSSHGTSKVKRDISDLKNDPILSSIFAPDKENSRRDRSILNDHHDSNLKKQLLENTDKQKRDADLLPELMTLNSNSNNNEPIISKPIPIPDNDPALLVLDTSQSAVNPSALFANFLPLNSDAQQGSFLSWYPWSGKVNTISNKPYAMSKKSVLPNIFEDINIPLTVDKKDDVPHVHRTSFPVQLRVHSPNENLLGIVPHVPEYGETVASIQTARTLVENTRSSIPHPSDNLAIKAPEDEVIVTKSIIPNTVFTNIPAPATVEKKSVTNEQKRQYIPAMQLNNLFYPQYQQYQIPQYSNYLQYPTINVQQSPIVQPMYPSTIQSLQQQSAISNEPCTDQYPMCTGFAKNNYCFNYPDLMKIQCRKSCGHCIPLLTPVETVIANDTTPNVENQSKSAVIKAANGKDSKKSNDKGSKLTEKVKKVKSKSKIATTVVHKKPNEKLKTQTIKHEEFDGKATVSTSKYKNEGIDEEDSGSGSSGSGLDAEGESGLSEESGSGVNTVNTKSFNVSKILITKNNTKLHTTVKKLLDAKIQGTEKKSRRSKIPDKKQISHPEFSEFKLPVKKSVIPVSSLALADKNGDDIDSGSGDSLIETASTKSKIVSNVTEKSSEQQSAKPLPKVLIKTVKKKNSKSILINVPKSKNKNIGHSHNVSIIAKPKSKKQKIKKQGVNIKIVHKEKKNKAKTKRNQHKISVVKKNKGEKNVTVKVENKSTKNKTNITKKDEQIIVKKQEISQRPENANSAIFASKYPRIDLRAIANALAKYESAALELAGEYPKPAQFDMTEYQRSSIPRPETLYVNNIEQNIQIAELVTKTERDKKNIIPKYLKLSTDVFKDGDSFLDTENADSLDSVRRRFEIPGIEPTLNDYYSETGKINPFSSKQSRYKKSQIMKIKTMNTSSDPYEYLRNMPPGASMEPIEDPRKRSNIPSDHSFPVFLMKVSPADQKYKPEEASKRGKVHHLNAEGLPIDDKENGNNNAPIASSPVEDHHATQQNFVNSALVSPMNIPSYPQAMQFVSPPYMQPGFFQYPGVPALSEEHAAVSPPIGFTVEQLTAPRTSAAFAHEDQVTAENQPKDSLRSKMLSAFFTVKNGEGVSDEGSGGTSNDKIGKSNLVETGSGDGNEDAQKPVISLHNLLKNDLLLSDDKSSNIGKSSSSKSPSNNQQDSSANYLRSNLAALTPESGKSNTDEQSVMSGEHAMSTKMRKTQETNWMRPNPESELASALPESYIDSSVPSKETSSHQNSLNQAFLMENASPRDQIPSKYITTKKAIMQADMVRGQPTSDITKKFINQKKVLSKNLFESFPSQDIAITHLKDDIDKSILMEFPKSPFSSHNVNSFPKEANNPLNTKRFVNKNLLISLNSKSSQNNQNDGNSNRDEIPNFNRDNIQNNIPYLWRQYSNSIVPSTSVASESPDFQMPVQVSFSKQESSLLSAKVGSAKYEQNPIAQIVASKQLDAGSSQNYLNQPGVAVQPLLHNTIESKKQTITQGVRKNLIKQQPDLDCGDDWEGARGDFGTFCYKEIKVKATFDDALAECRRLKGDLFSILNAYENRYLQDNIHERFWIGYRDKGMDGNWNWTDGSKSIYTNWANNADGDDSKRFDCVYVEADQGLWKDAPCNKKQPFLCKKKKEVCPKDWKNLKLNSANGCYKLFETSLGWEDAEHECEKNHSHLASLTSEDEQTMVYQVHSSKSFWIGFNDRENEGDWMWSDRTTSSYTNWAERAPTNGGLSCTSMIDGGKWHDEPCGEKYKFVCKRKGPQPEKNEGLDSDGVLLPVARLMMRPETSPSHIYDDIAKGGLHPVTPKFFWPLLKISKSGLAGNRPMAAHGGVRVVPGGVALDGIHGFLDGGDFHGKCLADPKKCIKGFTIAIHVYFDKIVRQYKKEHCVIDTSGGGKGFTIFIANNKLNYKVVTDEQTWHLQTDLTVEIWEQIVMTWHKDKGLSVFVNGAFKDAETTSKKSVIVSNGPTRLIVGREDKDKGPYSCTKMVVASVAIFTKMLSIEDVPYAFTYGDTVVASYRWLMSGVQESVIPGAPEIEVKNTPTDIDGGIFIDGAKNWLEIDELDPMISDVYSKAKHGFAISFKIKFDQRVREYKEPRYVIDSGGHVGGIRGVSVFVVNDNLYFQVIDSPDEDVLIWKVRVPVYTVRWQRVMMSWRLDKGLWVYLDGAFRGFTKTPITLPEEIKEIPKKLVVGRKIIGPDYAGAQFAFGCLAVYGRYLSHKESSLVFGGADNPFPGIIREVWKNLPGENITVLEKNPDYPNNPTTIEIIENFDAPFNVDNDYGSKVKGYFIAPETGNTTFYLSCSKSCKLFFSADEESKNKTVIISLNKPTWHNQWNKYANQSSKEIYLVAGKFYFLEAIQKGVDASDSLSVGVRMPTGRYQRPISIENLQWRLPGNQHAGLIREVWYNIPGYSISDLTSNINFPSKPSSTEVLDKFDAPFNVDDNYGSRISGYFRAPDTGDYRFYLATDSSGELWLSSDDSESNLVKLITLNGWTDHNQWLKYPEQRSEKIFLVSGQYYFIRVYMKADKLGDCASVAVELPSGHFEGPIKKKHLSWKLTSSKEGPGPKEIIEPLPKPVGLFALNDASVKDILLPGENKIILGDVDLTSGPTGLKDDAFLFKGNRSSYIEIPNDGKLDVKHSLTILANIYPMGEDGPIINFKRDGWGVHLWQFSKTQLFVRFVTREGKMSMQPLGTRVLQLNKWNQVGATYDKSSGVAQLWHDGKMVKSRNIGQVDLLTNAPIRLGAREGDDRFFKGKISCIQIYDRALSADQIGEVKHCPKQSKGSPIDIDDLTVFAQGSGIGPRLEESESVENRIGEDTEEELIVQGERSKVTRCDPSPCLNSGECIDDDKKIDGYKCICTSDFTGKHCQVSKPAAENPVMKRTIISYIKKGEEPIKQTTSKADESLLLYQKIGCYKDDFLNSDLKIKIPEISNLTQDHCVRACAKEDNSSSYFGLQNGVFCFCGNKYGKYGKIADSFCNKVCPGNSEENCGGEFANNLFFFGRSKNYTIKTFTGKQQGAGTDAKIYVELLGDRGNSDFRQLDNAIDKYEPGSADQQTFALPDLGNLKRVRILHDNSGSAPSWFLSKVEVTDELGHTEEFPCNDWLSETQSGGKLERDLFAKSIISKPS</sequence>
<dbReference type="SUPFAM" id="SSF57196">
    <property type="entry name" value="EGF/Laminin"/>
    <property type="match status" value="1"/>
</dbReference>
<dbReference type="Pfam" id="PF01549">
    <property type="entry name" value="ShK"/>
    <property type="match status" value="1"/>
</dbReference>
<keyword evidence="5" id="KW-0732">Signal</keyword>
<protein>
    <submittedName>
        <fullName evidence="13">Uncharacterized protein LOC100203426 isoform X24</fullName>
    </submittedName>
</protein>
<dbReference type="SUPFAM" id="SSF56436">
    <property type="entry name" value="C-type lectin-like"/>
    <property type="match status" value="2"/>
</dbReference>
<feature type="domain" description="EGF-like" evidence="6">
    <location>
        <begin position="2840"/>
        <end position="2879"/>
    </location>
</feature>
<accession>A0ABM4D834</accession>
<dbReference type="SUPFAM" id="SSF49723">
    <property type="entry name" value="Lipase/lipooxygenase domain (PLAT/LH2 domain)"/>
    <property type="match status" value="1"/>
</dbReference>
<feature type="region of interest" description="Disordered" evidence="4">
    <location>
        <begin position="42"/>
        <end position="71"/>
    </location>
</feature>
<dbReference type="PROSITE" id="PS51820">
    <property type="entry name" value="PA14"/>
    <property type="match status" value="2"/>
</dbReference>
<dbReference type="Pfam" id="PF01477">
    <property type="entry name" value="PLAT"/>
    <property type="match status" value="1"/>
</dbReference>
<comment type="caution">
    <text evidence="2">Lacks conserved residue(s) required for the propagation of feature annotation.</text>
</comment>
<organism evidence="12 13">
    <name type="scientific">Hydra vulgaris</name>
    <name type="common">Hydra</name>
    <name type="synonym">Hydra attenuata</name>
    <dbReference type="NCBI Taxonomy" id="6087"/>
    <lineage>
        <taxon>Eukaryota</taxon>
        <taxon>Metazoa</taxon>
        <taxon>Cnidaria</taxon>
        <taxon>Hydrozoa</taxon>
        <taxon>Hydroidolina</taxon>
        <taxon>Anthoathecata</taxon>
        <taxon>Aplanulata</taxon>
        <taxon>Hydridae</taxon>
        <taxon>Hydra</taxon>
    </lineage>
</organism>
<evidence type="ECO:0000259" key="6">
    <source>
        <dbReference type="PROSITE" id="PS50026"/>
    </source>
</evidence>
<dbReference type="PROSITE" id="PS51212">
    <property type="entry name" value="WSC"/>
    <property type="match status" value="1"/>
</dbReference>
<feature type="region of interest" description="Disordered" evidence="4">
    <location>
        <begin position="1374"/>
        <end position="1395"/>
    </location>
</feature>
<dbReference type="InterPro" id="IPR037524">
    <property type="entry name" value="PA14/GLEYA"/>
</dbReference>
<feature type="compositionally biased region" description="Low complexity" evidence="4">
    <location>
        <begin position="493"/>
        <end position="510"/>
    </location>
</feature>
<feature type="compositionally biased region" description="Low complexity" evidence="4">
    <location>
        <begin position="1374"/>
        <end position="1385"/>
    </location>
</feature>
<feature type="disulfide bond" evidence="2">
    <location>
        <begin position="2869"/>
        <end position="2878"/>
    </location>
</feature>
<dbReference type="PROSITE" id="PS51670">
    <property type="entry name" value="SHKT"/>
    <property type="match status" value="1"/>
</dbReference>
<dbReference type="CDD" id="cd00054">
    <property type="entry name" value="EGF_CA"/>
    <property type="match status" value="1"/>
</dbReference>
<dbReference type="RefSeq" id="XP_065670475.1">
    <property type="nucleotide sequence ID" value="XM_065814403.1"/>
</dbReference>
<evidence type="ECO:0000256" key="2">
    <source>
        <dbReference type="PROSITE-ProRule" id="PRU00076"/>
    </source>
</evidence>
<dbReference type="GeneID" id="100203426"/>
<evidence type="ECO:0000259" key="7">
    <source>
        <dbReference type="PROSITE" id="PS50041"/>
    </source>
</evidence>
<feature type="disulfide bond" evidence="3">
    <location>
        <begin position="349"/>
        <end position="383"/>
    </location>
</feature>
<feature type="region of interest" description="Disordered" evidence="4">
    <location>
        <begin position="1103"/>
        <end position="1137"/>
    </location>
</feature>
<feature type="region of interest" description="Disordered" evidence="4">
    <location>
        <begin position="412"/>
        <end position="443"/>
    </location>
</feature>
<dbReference type="PROSITE" id="PS50095">
    <property type="entry name" value="PLAT"/>
    <property type="match status" value="1"/>
</dbReference>
<dbReference type="PROSITE" id="PS00022">
    <property type="entry name" value="EGF_1"/>
    <property type="match status" value="1"/>
</dbReference>
<dbReference type="CDD" id="cd00037">
    <property type="entry name" value="CLECT"/>
    <property type="match status" value="2"/>
</dbReference>
<dbReference type="InterPro" id="IPR000742">
    <property type="entry name" value="EGF"/>
</dbReference>
<feature type="compositionally biased region" description="Polar residues" evidence="4">
    <location>
        <begin position="1193"/>
        <end position="1204"/>
    </location>
</feature>
<dbReference type="Gene3D" id="2.10.25.10">
    <property type="entry name" value="Laminin"/>
    <property type="match status" value="1"/>
</dbReference>
<evidence type="ECO:0000256" key="1">
    <source>
        <dbReference type="ARBA" id="ARBA00023157"/>
    </source>
</evidence>
<dbReference type="SMART" id="SM00254">
    <property type="entry name" value="ShKT"/>
    <property type="match status" value="1"/>
</dbReference>
<dbReference type="SMART" id="SM00321">
    <property type="entry name" value="WSC"/>
    <property type="match status" value="1"/>
</dbReference>
<dbReference type="PROSITE" id="PS50026">
    <property type="entry name" value="EGF_3"/>
    <property type="match status" value="1"/>
</dbReference>
<dbReference type="InterPro" id="IPR018378">
    <property type="entry name" value="C-type_lectin_CS"/>
</dbReference>
<dbReference type="InterPro" id="IPR036392">
    <property type="entry name" value="PLAT/LH2_dom_sf"/>
</dbReference>
<feature type="domain" description="WSC" evidence="9">
    <location>
        <begin position="2918"/>
        <end position="3012"/>
    </location>
</feature>
<feature type="signal peptide" evidence="5">
    <location>
        <begin position="1"/>
        <end position="19"/>
    </location>
</feature>
<feature type="domain" description="C-type lectin" evidence="7">
    <location>
        <begin position="1525"/>
        <end position="1637"/>
    </location>
</feature>
<dbReference type="InterPro" id="IPR016186">
    <property type="entry name" value="C-type_lectin-like/link_sf"/>
</dbReference>
<feature type="chain" id="PRO_5047512277" evidence="5">
    <location>
        <begin position="20"/>
        <end position="3138"/>
    </location>
</feature>
<dbReference type="Pfam" id="PF13385">
    <property type="entry name" value="Laminin_G_3"/>
    <property type="match status" value="2"/>
</dbReference>
<proteinExistence type="predicted"/>
<dbReference type="CDD" id="cd01756">
    <property type="entry name" value="PLAT_repeat"/>
    <property type="match status" value="1"/>
</dbReference>
<name>A0ABM4D834_HYDVU</name>
<dbReference type="SMART" id="SM00181">
    <property type="entry name" value="EGF"/>
    <property type="match status" value="1"/>
</dbReference>
<feature type="domain" description="PA14" evidence="11">
    <location>
        <begin position="2239"/>
        <end position="2396"/>
    </location>
</feature>
<feature type="domain" description="ShKT" evidence="10">
    <location>
        <begin position="349"/>
        <end position="383"/>
    </location>
</feature>
<dbReference type="SMART" id="SM00308">
    <property type="entry name" value="LH2"/>
    <property type="match status" value="1"/>
</dbReference>
<dbReference type="SMART" id="SM00034">
    <property type="entry name" value="CLECT"/>
    <property type="match status" value="2"/>
</dbReference>
<dbReference type="Gene3D" id="2.60.120.200">
    <property type="match status" value="2"/>
</dbReference>
<feature type="region of interest" description="Disordered" evidence="4">
    <location>
        <begin position="1157"/>
        <end position="1234"/>
    </location>
</feature>
<gene>
    <name evidence="13" type="primary">LOC100203426</name>
</gene>
<dbReference type="PANTHER" id="PTHR22803">
    <property type="entry name" value="MANNOSE, PHOSPHOLIPASE, LECTIN RECEPTOR RELATED"/>
    <property type="match status" value="1"/>
</dbReference>
<dbReference type="Pfam" id="PF07691">
    <property type="entry name" value="PA14"/>
    <property type="match status" value="1"/>
</dbReference>
<evidence type="ECO:0000259" key="10">
    <source>
        <dbReference type="PROSITE" id="PS51670"/>
    </source>
</evidence>
<dbReference type="InterPro" id="IPR003582">
    <property type="entry name" value="ShKT_dom"/>
</dbReference>